<reference evidence="8 9" key="1">
    <citation type="journal article" date="2012" name="Int. J. Syst. Evol. Microbiol.">
        <title>Shewanella dokdonensis sp. nov., isolated from seawater.</title>
        <authorList>
            <person name="Sung H.R."/>
            <person name="Yoon J.H."/>
            <person name="Ghim S.Y."/>
        </authorList>
    </citation>
    <scope>NUCLEOTIDE SEQUENCE [LARGE SCALE GENOMIC DNA]</scope>
    <source>
        <strain evidence="8 9">DSM 23626</strain>
    </source>
</reference>
<sequence length="387" mass="43788">MLRSIMRRYALQHDKAELAPPKGHRGRNFQGYRPRFDFKTIDPERGSATGYIAKYIAKNIDGAYVADDFEAESSGIHGAEGVAAWASLWGLRQFQQIGGPSVTAWRELRRIREPLNSEDILETIRRTADNADWQRFIETMGGACLPRALRPVKLMKAIDEAANQYGEDITRLRGVMSATLGAITRIEGWEISRQGLGQTDGSAVAFESGDSRAAWSSDNNCTRGSKTPEKDQRLIAELKKLGVEACDLALLRQGAVINSEGSLIRLRRSGQTGAEMLIVSRATDAAEENNADFHDLDAITEAEQRQYIATERQRLRREAWKLMEEHQDGDIEDWINNQSSIELSQLAIEQLTDVLELERIETAMHNKRQRQQTQQQYWEDVEDYADF</sequence>
<evidence type="ECO:0000256" key="5">
    <source>
        <dbReference type="ARBA" id="ARBA00022759"/>
    </source>
</evidence>
<evidence type="ECO:0000256" key="3">
    <source>
        <dbReference type="ARBA" id="ARBA00022705"/>
    </source>
</evidence>
<organism evidence="8 9">
    <name type="scientific">Shewanella dokdonensis</name>
    <dbReference type="NCBI Taxonomy" id="712036"/>
    <lineage>
        <taxon>Bacteria</taxon>
        <taxon>Pseudomonadati</taxon>
        <taxon>Pseudomonadota</taxon>
        <taxon>Gammaproteobacteria</taxon>
        <taxon>Alteromonadales</taxon>
        <taxon>Shewanellaceae</taxon>
        <taxon>Shewanella</taxon>
    </lineage>
</organism>
<dbReference type="InterPro" id="IPR008766">
    <property type="entry name" value="Replication_gene_A-like"/>
</dbReference>
<evidence type="ECO:0000256" key="4">
    <source>
        <dbReference type="ARBA" id="ARBA00022722"/>
    </source>
</evidence>
<evidence type="ECO:0000256" key="2">
    <source>
        <dbReference type="ARBA" id="ARBA00009260"/>
    </source>
</evidence>
<keyword evidence="3" id="KW-0235">DNA replication</keyword>
<evidence type="ECO:0000313" key="9">
    <source>
        <dbReference type="Proteomes" id="UP000676428"/>
    </source>
</evidence>
<evidence type="ECO:0000256" key="6">
    <source>
        <dbReference type="ARBA" id="ARBA00022801"/>
    </source>
</evidence>
<accession>A0ABX8DBJ9</accession>
<keyword evidence="5 8" id="KW-0255">Endonuclease</keyword>
<evidence type="ECO:0000313" key="8">
    <source>
        <dbReference type="EMBL" id="QVK22180.1"/>
    </source>
</evidence>
<evidence type="ECO:0000256" key="1">
    <source>
        <dbReference type="ARBA" id="ARBA00003293"/>
    </source>
</evidence>
<comment type="function">
    <text evidence="1">Possible endonuclease which induces a single-strand cut and initiates DNA replication.</text>
</comment>
<keyword evidence="4" id="KW-0540">Nuclease</keyword>
<dbReference type="EMBL" id="CP074572">
    <property type="protein sequence ID" value="QVK22180.1"/>
    <property type="molecule type" value="Genomic_DNA"/>
</dbReference>
<evidence type="ECO:0000259" key="7">
    <source>
        <dbReference type="Pfam" id="PF05840"/>
    </source>
</evidence>
<dbReference type="Pfam" id="PF05840">
    <property type="entry name" value="Phage_GPA"/>
    <property type="match status" value="1"/>
</dbReference>
<name>A0ABX8DBJ9_9GAMM</name>
<dbReference type="Proteomes" id="UP000676428">
    <property type="component" value="Chromosome"/>
</dbReference>
<keyword evidence="6" id="KW-0378">Hydrolase</keyword>
<proteinExistence type="inferred from homology"/>
<gene>
    <name evidence="8" type="ORF">KHX94_12130</name>
</gene>
<keyword evidence="9" id="KW-1185">Reference proteome</keyword>
<dbReference type="GO" id="GO:0004519">
    <property type="term" value="F:endonuclease activity"/>
    <property type="evidence" value="ECO:0007669"/>
    <property type="project" value="UniProtKB-KW"/>
</dbReference>
<feature type="domain" description="Replication gene A protein-like" evidence="7">
    <location>
        <begin position="3"/>
        <end position="62"/>
    </location>
</feature>
<comment type="similarity">
    <text evidence="2">Belongs to the phage GPA family.</text>
</comment>
<protein>
    <submittedName>
        <fullName evidence="8">Replication endonuclease</fullName>
    </submittedName>
</protein>